<reference evidence="5 6" key="1">
    <citation type="journal article" date="2019" name="Fungal Biol. Biotechnol.">
        <title>Draft genome sequence of fastidious pathogen Ceratobasidium theobromae, which causes vascular-streak dieback in Theobroma cacao.</title>
        <authorList>
            <person name="Ali S.S."/>
            <person name="Asman A."/>
            <person name="Shao J."/>
            <person name="Firmansyah A.P."/>
            <person name="Susilo A.W."/>
            <person name="Rosmana A."/>
            <person name="McMahon P."/>
            <person name="Junaid M."/>
            <person name="Guest D."/>
            <person name="Kheng T.Y."/>
            <person name="Meinhardt L.W."/>
            <person name="Bailey B.A."/>
        </authorList>
    </citation>
    <scope>NUCLEOTIDE SEQUENCE [LARGE SCALE GENOMIC DNA]</scope>
    <source>
        <strain evidence="5 6">CT2</strain>
    </source>
</reference>
<dbReference type="EMBL" id="SSOP01000050">
    <property type="protein sequence ID" value="KAB5592922.1"/>
    <property type="molecule type" value="Genomic_DNA"/>
</dbReference>
<comment type="similarity">
    <text evidence="1">Belongs to the NAD(P)-dependent epimerase/dehydratase family.</text>
</comment>
<evidence type="ECO:0000256" key="2">
    <source>
        <dbReference type="ARBA" id="ARBA00023002"/>
    </source>
</evidence>
<feature type="domain" description="NAD-dependent epimerase/dehydratase" evidence="4">
    <location>
        <begin position="3"/>
        <end position="127"/>
    </location>
</feature>
<name>A0A5N5QMA2_9AGAM</name>
<dbReference type="OrthoDB" id="202470at2759"/>
<accession>A0A5N5QMA2</accession>
<dbReference type="Proteomes" id="UP000383932">
    <property type="component" value="Unassembled WGS sequence"/>
</dbReference>
<dbReference type="Gene3D" id="3.40.50.720">
    <property type="entry name" value="NAD(P)-binding Rossmann-like Domain"/>
    <property type="match status" value="2"/>
</dbReference>
<keyword evidence="2" id="KW-0560">Oxidoreductase</keyword>
<evidence type="ECO:0000256" key="1">
    <source>
        <dbReference type="ARBA" id="ARBA00007637"/>
    </source>
</evidence>
<sequence length="509" mass="55708">MKVAITGSTGKVGQGVIYEALENTSYQLRLIDVREPTKRINDERVEYVMADLRDYRAFEDALAGTDALIHLAVGGHKGAPPFESQDVHNSMVVMSYNALQAAANLGMRYVVLASSINAIGALFSVEPKYEKQILEIQAAAFARRYPHMSISSLRFHFVTSKKPNYGDRIDSDISKDMWGWTDLRAAGRACVLALEVEWTGAEVLYIVGPEHCADGHSALDLAARFYPKTKVASSMRAESGVARAIPPMHVVVTGSSGSLADGLIAVALASTTHTLTLVDHRPPPDNQRISNPRIKYETLDLRDYASFARVIKGADGLIHLAAYAQPYLSTPDVIHNTNVTLSFNALQAAADAGVRYVVLASSVNAIGGAYSQDRNIKYEYFPVDEQHPYFTDEPYALSKQIAEIQAIAFARAYPDMTISCFRFHHVVPTKKCMQGPESIRKNSRDLWGWTESGAAGRACLLALEADWTGAEIFYAIGEEHCVPGGNAEAMAKEFFPSAVLRTRLEPGQG</sequence>
<evidence type="ECO:0000259" key="4">
    <source>
        <dbReference type="Pfam" id="PF01370"/>
    </source>
</evidence>
<protein>
    <recommendedName>
        <fullName evidence="4">NAD-dependent epimerase/dehydratase domain-containing protein</fullName>
    </recommendedName>
</protein>
<proteinExistence type="inferred from homology"/>
<dbReference type="InterPro" id="IPR036291">
    <property type="entry name" value="NAD(P)-bd_dom_sf"/>
</dbReference>
<comment type="caution">
    <text evidence="5">The sequence shown here is derived from an EMBL/GenBank/DDBJ whole genome shotgun (WGS) entry which is preliminary data.</text>
</comment>
<dbReference type="GO" id="GO:0016491">
    <property type="term" value="F:oxidoreductase activity"/>
    <property type="evidence" value="ECO:0007669"/>
    <property type="project" value="UniProtKB-KW"/>
</dbReference>
<keyword evidence="3" id="KW-0520">NAD</keyword>
<evidence type="ECO:0000313" key="6">
    <source>
        <dbReference type="Proteomes" id="UP000383932"/>
    </source>
</evidence>
<keyword evidence="6" id="KW-1185">Reference proteome</keyword>
<dbReference type="SUPFAM" id="SSF51735">
    <property type="entry name" value="NAD(P)-binding Rossmann-fold domains"/>
    <property type="match status" value="2"/>
</dbReference>
<dbReference type="PANTHER" id="PTHR43103">
    <property type="entry name" value="NUCLEOSIDE-DIPHOSPHATE-SUGAR EPIMERASE"/>
    <property type="match status" value="1"/>
</dbReference>
<dbReference type="InterPro" id="IPR001509">
    <property type="entry name" value="Epimerase_deHydtase"/>
</dbReference>
<evidence type="ECO:0000313" key="5">
    <source>
        <dbReference type="EMBL" id="KAB5592922.1"/>
    </source>
</evidence>
<organism evidence="5 6">
    <name type="scientific">Ceratobasidium theobromae</name>
    <dbReference type="NCBI Taxonomy" id="1582974"/>
    <lineage>
        <taxon>Eukaryota</taxon>
        <taxon>Fungi</taxon>
        <taxon>Dikarya</taxon>
        <taxon>Basidiomycota</taxon>
        <taxon>Agaricomycotina</taxon>
        <taxon>Agaricomycetes</taxon>
        <taxon>Cantharellales</taxon>
        <taxon>Ceratobasidiaceae</taxon>
        <taxon>Ceratobasidium</taxon>
    </lineage>
</organism>
<feature type="domain" description="NAD-dependent epimerase/dehydratase" evidence="4">
    <location>
        <begin position="250"/>
        <end position="427"/>
    </location>
</feature>
<dbReference type="AlphaFoldDB" id="A0A5N5QMA2"/>
<dbReference type="PANTHER" id="PTHR43103:SF5">
    <property type="entry name" value="4-EPIMERASE, PUTATIVE (AFU_ORTHOLOGUE AFUA_7G00360)-RELATED"/>
    <property type="match status" value="1"/>
</dbReference>
<dbReference type="Pfam" id="PF01370">
    <property type="entry name" value="Epimerase"/>
    <property type="match status" value="2"/>
</dbReference>
<gene>
    <name evidence="5" type="ORF">CTheo_3633</name>
</gene>
<evidence type="ECO:0000256" key="3">
    <source>
        <dbReference type="ARBA" id="ARBA00023027"/>
    </source>
</evidence>